<evidence type="ECO:0000313" key="1">
    <source>
        <dbReference type="EMBL" id="KAG4305601.1"/>
    </source>
</evidence>
<evidence type="ECO:0000313" key="2">
    <source>
        <dbReference type="Proteomes" id="UP000768646"/>
    </source>
</evidence>
<organism evidence="1 2">
    <name type="scientific">Pneumocystis oryctolagi</name>
    <dbReference type="NCBI Taxonomy" id="42067"/>
    <lineage>
        <taxon>Eukaryota</taxon>
        <taxon>Fungi</taxon>
        <taxon>Dikarya</taxon>
        <taxon>Ascomycota</taxon>
        <taxon>Taphrinomycotina</taxon>
        <taxon>Pneumocystomycetes</taxon>
        <taxon>Pneumocystaceae</taxon>
        <taxon>Pneumocystis</taxon>
    </lineage>
</organism>
<comment type="caution">
    <text evidence="1">The sequence shown here is derived from an EMBL/GenBank/DDBJ whole genome shotgun (WGS) entry which is preliminary data.</text>
</comment>
<dbReference type="Proteomes" id="UP000768646">
    <property type="component" value="Unassembled WGS sequence"/>
</dbReference>
<keyword evidence="2" id="KW-1185">Reference proteome</keyword>
<protein>
    <submittedName>
        <fullName evidence="1">Uncharacterized protein</fullName>
    </submittedName>
</protein>
<accession>A0ACB7CD85</accession>
<sequence length="809" mass="93632">MEEKEETVIDNCYQEDFVKNTLLNEKINYESDEEIIKDIFPDHYYDNGKIPVFKPTMEQFHCFKKFVKSIDSYGMKTGIVKIIPPNEWLEKLPDYTEKIKSIRLRNPIEQHIVGNGGCFRQTNVEKRQTYNLPKWRKLCESPDHLPPARRGEIRKTVYNYQKSKKLKNSDSVDHSFALESNYSVSVNGLLKKDQIEEDIKNTVKNESGPSIPLHCTVPFDEDKIESDFLEETSIDDDKKSNLSSEIVKGRRARKRKKKSALLKNTSKINQSDSCDFDGFDYKITNAEEYTIERCKELERIYWKTITYNNPLYGADMPGSLFDESVKEWNVANLDNLLNKMGIVLPGVNSSYLYLGMWKATFSWHVEDMDLYSINYLHFGAPKQWYSICQKDASLFENIMRRIFPNDYKVCSQFLRHKTFSVSPSVLEQNNISVNRLVQHQGEFVITFPYGYHSGYNLGYNCAESVNFASNSWLNIGRNAKRCKCIPDSVHINVDDAIKYITNEYNEEKHEETRKRRVNRKVSSEPKELKKQKTVQHKKTNYCILCHNESIEEPLIPTSCGNLSHRICALYIPETYILYDNLLSKDIVHGIDAIEKARFRLKCMYCRSVKGACFQCSYVKCVRSYHATCAASAGVLVEKFQSNLGQQFFFSCKFHRPKRPKLEKLESDAHIHKFATEVTIGDVIQAQYTKGDIFSGIVRENRVEENIVLIEISSHDLYEVEYKWILAPPLRTLSLHEIPVSDNNLIKSGDILLNEKKYTPLEILTRENNSEKMISTDISAQKDDQNLSLITSYHSLEGNSVNLTNSTIST</sequence>
<dbReference type="EMBL" id="JABTEG010000003">
    <property type="protein sequence ID" value="KAG4305601.1"/>
    <property type="molecule type" value="Genomic_DNA"/>
</dbReference>
<proteinExistence type="predicted"/>
<gene>
    <name evidence="1" type="ORF">PORY_001157</name>
</gene>
<name>A0ACB7CD85_9ASCO</name>
<reference evidence="1 2" key="1">
    <citation type="journal article" date="2021" name="Commun. Biol.">
        <title>Genomic insights into the host specific adaptation of the Pneumocystis genus.</title>
        <authorList>
            <person name="Cisse O.H."/>
            <person name="Ma L."/>
            <person name="Dekker J.P."/>
            <person name="Khil P.P."/>
            <person name="Youn J.-H."/>
            <person name="Brenchley J.M."/>
            <person name="Blair R."/>
            <person name="Pahar B."/>
            <person name="Chabe M."/>
            <person name="Van Rompay K.K.A."/>
            <person name="Keesler R."/>
            <person name="Sukura A."/>
            <person name="Hirsch V."/>
            <person name="Kutty G."/>
            <person name="Liu Y."/>
            <person name="Peng L."/>
            <person name="Chen J."/>
            <person name="Song J."/>
            <person name="Weissenbacher-Lang C."/>
            <person name="Xu J."/>
            <person name="Upham N.S."/>
            <person name="Stajich J.E."/>
            <person name="Cuomo C.A."/>
            <person name="Cushion M.T."/>
            <person name="Kovacs J.A."/>
        </authorList>
    </citation>
    <scope>NUCLEOTIDE SEQUENCE [LARGE SCALE GENOMIC DNA]</scope>
    <source>
        <strain evidence="1 2">RABM</strain>
    </source>
</reference>